<evidence type="ECO:0000313" key="3">
    <source>
        <dbReference type="EMBL" id="QOU22341.1"/>
    </source>
</evidence>
<sequence>MTKEDTLTQLDRNSVQLIILPSQNLQTASFSKVSLEGKDYLISKPEQTLLALNKTDFKDSYDTKQKLTKALEPLKSVLISSMPNKTKDEPCLIVGQKPEIYVATPFNVIYFVLSYCVNILKREKQRMLPYDDLLERLEDSNSIKELIRLKIPFENSLKLICDTVQENDETFYKVSIKKITAFLKGRVDRIVNNFPDTLNSRIQRNIGGNIQQDQLHFTDEIMELSRVKCAICLLSSYVDKFYLDDLMKSYDFTALDKYLEEYQKVEEGNRIAEENLRALNQKVAHGAKSRKRKHSAKKVKPVKKVEIGRGALDMFFKRK</sequence>
<reference evidence="3" key="2">
    <citation type="journal article" name="BMC Genomics">
        <title>New genome assemblies reveal patterns of domestication and adaptation across Brettanomyces (Dekkera) species.</title>
        <authorList>
            <person name="Roach M.J."/>
            <person name="Borneman A.R."/>
        </authorList>
    </citation>
    <scope>NUCLEOTIDE SEQUENCE</scope>
    <source>
        <strain evidence="3">UCD 2041</strain>
    </source>
</reference>
<dbReference type="GO" id="GO:0005654">
    <property type="term" value="C:nucleoplasm"/>
    <property type="evidence" value="ECO:0007669"/>
    <property type="project" value="TreeGrafter"/>
</dbReference>
<organism evidence="3 4">
    <name type="scientific">Dekkera bruxellensis</name>
    <name type="common">Brettanomyces custersii</name>
    <dbReference type="NCBI Taxonomy" id="5007"/>
    <lineage>
        <taxon>Eukaryota</taxon>
        <taxon>Fungi</taxon>
        <taxon>Dikarya</taxon>
        <taxon>Ascomycota</taxon>
        <taxon>Saccharomycotina</taxon>
        <taxon>Pichiomycetes</taxon>
        <taxon>Pichiales</taxon>
        <taxon>Pichiaceae</taxon>
        <taxon>Brettanomyces</taxon>
    </lineage>
</organism>
<evidence type="ECO:0000259" key="2">
    <source>
        <dbReference type="Pfam" id="PF09468"/>
    </source>
</evidence>
<dbReference type="AlphaFoldDB" id="A0A871RIX5"/>
<feature type="domain" description="Ribonuclease H2 subunit B wHTH" evidence="2">
    <location>
        <begin position="110"/>
        <end position="240"/>
    </location>
</feature>
<dbReference type="GeneID" id="64574442"/>
<feature type="coiled-coil region" evidence="1">
    <location>
        <begin position="255"/>
        <end position="282"/>
    </location>
</feature>
<dbReference type="InterPro" id="IPR019024">
    <property type="entry name" value="RNase_H2_suB_wHTH"/>
</dbReference>
<dbReference type="OrthoDB" id="29098at2759"/>
<dbReference type="GO" id="GO:0032299">
    <property type="term" value="C:ribonuclease H2 complex"/>
    <property type="evidence" value="ECO:0007669"/>
    <property type="project" value="InterPro"/>
</dbReference>
<dbReference type="Pfam" id="PF09468">
    <property type="entry name" value="RNase_H2-Ydr279"/>
    <property type="match status" value="1"/>
</dbReference>
<keyword evidence="1" id="KW-0175">Coiled coil</keyword>
<proteinExistence type="predicted"/>
<dbReference type="PANTHER" id="PTHR13383:SF11">
    <property type="entry name" value="RIBONUCLEASE H2 SUBUNIT B"/>
    <property type="match status" value="1"/>
</dbReference>
<dbReference type="GO" id="GO:0006401">
    <property type="term" value="P:RNA catabolic process"/>
    <property type="evidence" value="ECO:0007669"/>
    <property type="project" value="TreeGrafter"/>
</dbReference>
<dbReference type="Gene3D" id="1.10.20.120">
    <property type="match status" value="1"/>
</dbReference>
<dbReference type="PANTHER" id="PTHR13383">
    <property type="entry name" value="RIBONUCLEASE H2 SUBUNIT B"/>
    <property type="match status" value="1"/>
</dbReference>
<dbReference type="Proteomes" id="UP000663131">
    <property type="component" value="Chromosome 9"/>
</dbReference>
<name>A0A871RIX5_DEKBR</name>
<reference evidence="3" key="1">
    <citation type="submission" date="2020-10" db="EMBL/GenBank/DDBJ databases">
        <authorList>
            <person name="Palmer J.M."/>
        </authorList>
    </citation>
    <scope>NUCLEOTIDE SEQUENCE</scope>
    <source>
        <strain evidence="3">UCD 2041</strain>
    </source>
</reference>
<dbReference type="RefSeq" id="XP_041138834.1">
    <property type="nucleotide sequence ID" value="XM_041281043.1"/>
</dbReference>
<evidence type="ECO:0000313" key="4">
    <source>
        <dbReference type="Proteomes" id="UP000663131"/>
    </source>
</evidence>
<protein>
    <recommendedName>
        <fullName evidence="2">Ribonuclease H2 subunit B wHTH domain-containing protein</fullName>
    </recommendedName>
</protein>
<dbReference type="KEGG" id="bbrx:BRETT_002518"/>
<dbReference type="EMBL" id="CP063137">
    <property type="protein sequence ID" value="QOU22341.1"/>
    <property type="molecule type" value="Genomic_DNA"/>
</dbReference>
<accession>A0A871RIX5</accession>
<evidence type="ECO:0000256" key="1">
    <source>
        <dbReference type="SAM" id="Coils"/>
    </source>
</evidence>
<gene>
    <name evidence="3" type="ORF">BRETT_002518</name>
</gene>
<dbReference type="InterPro" id="IPR040456">
    <property type="entry name" value="RNase_H2_suB"/>
</dbReference>